<dbReference type="CDD" id="cd05233">
    <property type="entry name" value="SDR_c"/>
    <property type="match status" value="1"/>
</dbReference>
<dbReference type="InterPro" id="IPR020904">
    <property type="entry name" value="Sc_DH/Rdtase_CS"/>
</dbReference>
<dbReference type="Gene3D" id="3.40.50.720">
    <property type="entry name" value="NAD(P)-binding Rossmann-like Domain"/>
    <property type="match status" value="1"/>
</dbReference>
<accession>A0A972VYK2</accession>
<evidence type="ECO:0000313" key="3">
    <source>
        <dbReference type="EMBL" id="NQV64987.1"/>
    </source>
</evidence>
<proteinExistence type="inferred from homology"/>
<evidence type="ECO:0000313" key="4">
    <source>
        <dbReference type="Proteomes" id="UP000754644"/>
    </source>
</evidence>
<organism evidence="3 4">
    <name type="scientific">SAR86 cluster bacterium</name>
    <dbReference type="NCBI Taxonomy" id="2030880"/>
    <lineage>
        <taxon>Bacteria</taxon>
        <taxon>Pseudomonadati</taxon>
        <taxon>Pseudomonadota</taxon>
        <taxon>Gammaproteobacteria</taxon>
        <taxon>SAR86 cluster</taxon>
    </lineage>
</organism>
<dbReference type="FunFam" id="3.40.50.720:FF:000084">
    <property type="entry name" value="Short-chain dehydrogenase reductase"/>
    <property type="match status" value="1"/>
</dbReference>
<dbReference type="EMBL" id="JABMOJ010000239">
    <property type="protein sequence ID" value="NQV64987.1"/>
    <property type="molecule type" value="Genomic_DNA"/>
</dbReference>
<protein>
    <submittedName>
        <fullName evidence="3">SDR family oxidoreductase</fullName>
    </submittedName>
</protein>
<dbReference type="SUPFAM" id="SSF51735">
    <property type="entry name" value="NAD(P)-binding Rossmann-fold domains"/>
    <property type="match status" value="1"/>
</dbReference>
<keyword evidence="2" id="KW-0560">Oxidoreductase</keyword>
<gene>
    <name evidence="3" type="ORF">HQ497_06440</name>
</gene>
<dbReference type="PANTHER" id="PTHR24321">
    <property type="entry name" value="DEHYDROGENASES, SHORT CHAIN"/>
    <property type="match status" value="1"/>
</dbReference>
<dbReference type="Proteomes" id="UP000754644">
    <property type="component" value="Unassembled WGS sequence"/>
</dbReference>
<dbReference type="InterPro" id="IPR002347">
    <property type="entry name" value="SDR_fam"/>
</dbReference>
<dbReference type="InterPro" id="IPR036291">
    <property type="entry name" value="NAD(P)-bd_dom_sf"/>
</dbReference>
<reference evidence="3" key="1">
    <citation type="submission" date="2020-05" db="EMBL/GenBank/DDBJ databases">
        <title>Sulfur intermediates as new biogeochemical hubs in an aquatic model microbial ecosystem.</title>
        <authorList>
            <person name="Vigneron A."/>
        </authorList>
    </citation>
    <scope>NUCLEOTIDE SEQUENCE</scope>
    <source>
        <strain evidence="3">Bin.250</strain>
    </source>
</reference>
<dbReference type="AlphaFoldDB" id="A0A972VYK2"/>
<dbReference type="PRINTS" id="PR00081">
    <property type="entry name" value="GDHRDH"/>
</dbReference>
<comment type="similarity">
    <text evidence="1">Belongs to the short-chain dehydrogenases/reductases (SDR) family.</text>
</comment>
<dbReference type="PANTHER" id="PTHR24321:SF8">
    <property type="entry name" value="ESTRADIOL 17-BETA-DEHYDROGENASE 8-RELATED"/>
    <property type="match status" value="1"/>
</dbReference>
<dbReference type="PROSITE" id="PS00061">
    <property type="entry name" value="ADH_SHORT"/>
    <property type="match status" value="1"/>
</dbReference>
<name>A0A972VYK2_9GAMM</name>
<dbReference type="Pfam" id="PF13561">
    <property type="entry name" value="adh_short_C2"/>
    <property type="match status" value="1"/>
</dbReference>
<sequence length="258" mass="26872">MKLSTLSRSVAGKVVIITGAASGMGRATAHLFADEGAKVAALDINADALSAVVKEMTDAGYDAKGWVLDLSQGEAIQPVFDEIAAHFGGIEILVNNAGISFFSPIDADAYLAAWNKTLAVLLTAQMLTIRAALPYLRKAVHPRIINIASTEALGATKFGSPYTAAKTGVVGLTRSLAVELGPEAITVNCVCPGPINTGMTSAIPDEQKAIFARRRVALKRYAEPEEVAHATLSLALPAAQYITGVVLPVDGGMTIKNA</sequence>
<comment type="caution">
    <text evidence="3">The sequence shown here is derived from an EMBL/GenBank/DDBJ whole genome shotgun (WGS) entry which is preliminary data.</text>
</comment>
<dbReference type="PRINTS" id="PR00080">
    <property type="entry name" value="SDRFAMILY"/>
</dbReference>
<evidence type="ECO:0000256" key="1">
    <source>
        <dbReference type="ARBA" id="ARBA00006484"/>
    </source>
</evidence>
<dbReference type="GO" id="GO:0016491">
    <property type="term" value="F:oxidoreductase activity"/>
    <property type="evidence" value="ECO:0007669"/>
    <property type="project" value="UniProtKB-KW"/>
</dbReference>
<evidence type="ECO:0000256" key="2">
    <source>
        <dbReference type="ARBA" id="ARBA00023002"/>
    </source>
</evidence>